<dbReference type="Gene3D" id="3.30.1330.30">
    <property type="match status" value="1"/>
</dbReference>
<dbReference type="InterPro" id="IPR029026">
    <property type="entry name" value="tRNA_m1G_MTases_N"/>
</dbReference>
<reference evidence="8 9" key="1">
    <citation type="submission" date="2020-08" db="EMBL/GenBank/DDBJ databases">
        <title>Genomic Encyclopedia of Type Strains, Phase IV (KMG-IV): sequencing the most valuable type-strain genomes for metagenomic binning, comparative biology and taxonomic classification.</title>
        <authorList>
            <person name="Goeker M."/>
        </authorList>
    </citation>
    <scope>NUCLEOTIDE SEQUENCE [LARGE SCALE GENOMIC DNA]</scope>
    <source>
        <strain evidence="8 9">DSM 29781</strain>
    </source>
</reference>
<dbReference type="InterPro" id="IPR029028">
    <property type="entry name" value="Alpha/beta_knot_MTases"/>
</dbReference>
<keyword evidence="9" id="KW-1185">Reference proteome</keyword>
<evidence type="ECO:0000256" key="3">
    <source>
        <dbReference type="ARBA" id="ARBA00022603"/>
    </source>
</evidence>
<organism evidence="8 9">
    <name type="scientific">Quisquiliibacterium transsilvanicum</name>
    <dbReference type="NCBI Taxonomy" id="1549638"/>
    <lineage>
        <taxon>Bacteria</taxon>
        <taxon>Pseudomonadati</taxon>
        <taxon>Pseudomonadota</taxon>
        <taxon>Betaproteobacteria</taxon>
        <taxon>Burkholderiales</taxon>
        <taxon>Burkholderiaceae</taxon>
        <taxon>Quisquiliibacterium</taxon>
    </lineage>
</organism>
<dbReference type="GO" id="GO:0070039">
    <property type="term" value="F:rRNA (guanosine-2'-O-)-methyltransferase activity"/>
    <property type="evidence" value="ECO:0007669"/>
    <property type="project" value="UniProtKB-UniRule"/>
</dbReference>
<evidence type="ECO:0000256" key="1">
    <source>
        <dbReference type="ARBA" id="ARBA00022490"/>
    </source>
</evidence>
<dbReference type="EC" id="2.1.1.185" evidence="6"/>
<dbReference type="Pfam" id="PF08032">
    <property type="entry name" value="SpoU_sub_bind"/>
    <property type="match status" value="1"/>
</dbReference>
<dbReference type="Pfam" id="PF00588">
    <property type="entry name" value="SpoU_methylase"/>
    <property type="match status" value="1"/>
</dbReference>
<protein>
    <recommendedName>
        <fullName evidence="6">23S rRNA (guanosine-2'-O-)-methyltransferase RlmB</fullName>
        <ecNumber evidence="6">2.1.1.185</ecNumber>
    </recommendedName>
    <alternativeName>
        <fullName evidence="6">23S rRNA (guanosine2251 2'-O)-methyltransferase</fullName>
    </alternativeName>
    <alternativeName>
        <fullName evidence="6">23S rRNA Gm2251 2'-O-methyltransferase</fullName>
    </alternativeName>
</protein>
<comment type="subcellular location">
    <subcellularLocation>
        <location evidence="6">Cytoplasm</location>
    </subcellularLocation>
</comment>
<comment type="caution">
    <text evidence="8">The sequence shown here is derived from an EMBL/GenBank/DDBJ whole genome shotgun (WGS) entry which is preliminary data.</text>
</comment>
<dbReference type="RefSeq" id="WP_183963357.1">
    <property type="nucleotide sequence ID" value="NZ_BAABEW010000003.1"/>
</dbReference>
<dbReference type="GO" id="GO:0003723">
    <property type="term" value="F:RNA binding"/>
    <property type="evidence" value="ECO:0007669"/>
    <property type="project" value="InterPro"/>
</dbReference>
<accession>A0A7W8M7F6</accession>
<evidence type="ECO:0000313" key="9">
    <source>
        <dbReference type="Proteomes" id="UP000532440"/>
    </source>
</evidence>
<comment type="function">
    <text evidence="6">Specifically methylates the ribose of guanosine 2251 in 23S rRNA.</text>
</comment>
<dbReference type="CDD" id="cd18103">
    <property type="entry name" value="SpoU-like_RlmB"/>
    <property type="match status" value="1"/>
</dbReference>
<dbReference type="GO" id="GO:0005829">
    <property type="term" value="C:cytosol"/>
    <property type="evidence" value="ECO:0007669"/>
    <property type="project" value="TreeGrafter"/>
</dbReference>
<dbReference type="Gene3D" id="3.40.1280.10">
    <property type="match status" value="1"/>
</dbReference>
<evidence type="ECO:0000256" key="2">
    <source>
        <dbReference type="ARBA" id="ARBA00022552"/>
    </source>
</evidence>
<dbReference type="PANTHER" id="PTHR46429:SF1">
    <property type="entry name" value="23S RRNA (GUANOSINE-2'-O-)-METHYLTRANSFERASE RLMB"/>
    <property type="match status" value="1"/>
</dbReference>
<name>A0A7W8M7F6_9BURK</name>
<evidence type="ECO:0000256" key="5">
    <source>
        <dbReference type="ARBA" id="ARBA00022691"/>
    </source>
</evidence>
<dbReference type="Proteomes" id="UP000532440">
    <property type="component" value="Unassembled WGS sequence"/>
</dbReference>
<feature type="binding site" evidence="6">
    <location>
        <position position="221"/>
    </location>
    <ligand>
        <name>S-adenosyl-L-methionine</name>
        <dbReference type="ChEBI" id="CHEBI:59789"/>
    </ligand>
</feature>
<dbReference type="HAMAP" id="MF_01887">
    <property type="entry name" value="23SrRNA_methyltr_B"/>
    <property type="match status" value="1"/>
</dbReference>
<keyword evidence="5 6" id="KW-0949">S-adenosyl-L-methionine</keyword>
<comment type="catalytic activity">
    <reaction evidence="6">
        <text>guanosine(2251) in 23S rRNA + S-adenosyl-L-methionine = 2'-O-methylguanosine(2251) in 23S rRNA + S-adenosyl-L-homocysteine + H(+)</text>
        <dbReference type="Rhea" id="RHEA:24140"/>
        <dbReference type="Rhea" id="RHEA-COMP:10239"/>
        <dbReference type="Rhea" id="RHEA-COMP:10241"/>
        <dbReference type="ChEBI" id="CHEBI:15378"/>
        <dbReference type="ChEBI" id="CHEBI:57856"/>
        <dbReference type="ChEBI" id="CHEBI:59789"/>
        <dbReference type="ChEBI" id="CHEBI:74269"/>
        <dbReference type="ChEBI" id="CHEBI:74445"/>
        <dbReference type="EC" id="2.1.1.185"/>
    </reaction>
</comment>
<comment type="similarity">
    <text evidence="6">Belongs to the class IV-like SAM-binding methyltransferase superfamily. RNA methyltransferase TrmH family. RlmB subfamily.</text>
</comment>
<keyword evidence="1 6" id="KW-0963">Cytoplasm</keyword>
<evidence type="ECO:0000313" key="8">
    <source>
        <dbReference type="EMBL" id="MBB5270175.1"/>
    </source>
</evidence>
<evidence type="ECO:0000256" key="4">
    <source>
        <dbReference type="ARBA" id="ARBA00022679"/>
    </source>
</evidence>
<feature type="binding site" evidence="6">
    <location>
        <position position="212"/>
    </location>
    <ligand>
        <name>S-adenosyl-L-methionine</name>
        <dbReference type="ChEBI" id="CHEBI:59789"/>
    </ligand>
</feature>
<dbReference type="EMBL" id="JACHGB010000001">
    <property type="protein sequence ID" value="MBB5270175.1"/>
    <property type="molecule type" value="Genomic_DNA"/>
</dbReference>
<dbReference type="AlphaFoldDB" id="A0A7W8M7F6"/>
<keyword evidence="2 6" id="KW-0698">rRNA processing</keyword>
<dbReference type="InterPro" id="IPR013123">
    <property type="entry name" value="SpoU_subst-bd"/>
</dbReference>
<dbReference type="InterPro" id="IPR029064">
    <property type="entry name" value="Ribosomal_eL30-like_sf"/>
</dbReference>
<evidence type="ECO:0000259" key="7">
    <source>
        <dbReference type="SMART" id="SM00967"/>
    </source>
</evidence>
<dbReference type="FunFam" id="3.40.1280.10:FF:000008">
    <property type="entry name" value="Group 3 RNA methyltransferase TrmH"/>
    <property type="match status" value="1"/>
</dbReference>
<dbReference type="InterPro" id="IPR024915">
    <property type="entry name" value="23S_rRNA_MeTrfase_RlmB"/>
</dbReference>
<dbReference type="InterPro" id="IPR001537">
    <property type="entry name" value="SpoU_MeTrfase"/>
</dbReference>
<proteinExistence type="inferred from homology"/>
<dbReference type="SUPFAM" id="SSF75217">
    <property type="entry name" value="alpha/beta knot"/>
    <property type="match status" value="1"/>
</dbReference>
<dbReference type="InterPro" id="IPR004441">
    <property type="entry name" value="rRNA_MeTrfase_TrmH"/>
</dbReference>
<dbReference type="PANTHER" id="PTHR46429">
    <property type="entry name" value="23S RRNA (GUANOSINE-2'-O-)-METHYLTRANSFERASE RLMB"/>
    <property type="match status" value="1"/>
</dbReference>
<feature type="binding site" evidence="6">
    <location>
        <position position="192"/>
    </location>
    <ligand>
        <name>S-adenosyl-L-methionine</name>
        <dbReference type="ChEBI" id="CHEBI:59789"/>
    </ligand>
</feature>
<dbReference type="SMART" id="SM00967">
    <property type="entry name" value="SpoU_sub_bind"/>
    <property type="match status" value="1"/>
</dbReference>
<keyword evidence="4 6" id="KW-0808">Transferase</keyword>
<feature type="domain" description="RNA 2-O ribose methyltransferase substrate binding" evidence="7">
    <location>
        <begin position="2"/>
        <end position="78"/>
    </location>
</feature>
<evidence type="ECO:0000256" key="6">
    <source>
        <dbReference type="HAMAP-Rule" id="MF_01887"/>
    </source>
</evidence>
<keyword evidence="3 6" id="KW-0489">Methyltransferase</keyword>
<dbReference type="SUPFAM" id="SSF55315">
    <property type="entry name" value="L30e-like"/>
    <property type="match status" value="1"/>
</dbReference>
<gene>
    <name evidence="6" type="primary">rlmB</name>
    <name evidence="8" type="ORF">HNQ70_000159</name>
</gene>
<dbReference type="NCBIfam" id="TIGR00186">
    <property type="entry name" value="rRNA_methyl_3"/>
    <property type="match status" value="1"/>
</dbReference>
<sequence length="247" mass="26571">MLIHGFHAVAARLKRGAEGITELYVAVGRDDPRLRDLIRVAERLGIRPSQVDMARLERLAPGRRHQGVVMFAEGSAPVVDLDELLDSVDKPLLLLLDGVTDPRNLGACLRVADGAGAHAVVAPKDHSCPLTEVAIQTSSGAAESIPYVLVTNLARTIEELQERGVWVIGTADEATSTLYEEPIPESVAWVLGAEGKGLRRLVRERCDALVKIPMAGQVSSLNVSVAAGVVLYETVRQTRLQRPQPAG</sequence>